<evidence type="ECO:0000256" key="1">
    <source>
        <dbReference type="ARBA" id="ARBA00004651"/>
    </source>
</evidence>
<gene>
    <name evidence="9" type="ORF">B0X71_18095</name>
</gene>
<feature type="transmembrane region" description="Helical" evidence="7">
    <location>
        <begin position="275"/>
        <end position="292"/>
    </location>
</feature>
<dbReference type="KEGG" id="pmar:B0X71_18095"/>
<evidence type="ECO:0000256" key="4">
    <source>
        <dbReference type="ARBA" id="ARBA00022692"/>
    </source>
</evidence>
<feature type="domain" description="ABC transmembrane type-1" evidence="8">
    <location>
        <begin position="78"/>
        <end position="291"/>
    </location>
</feature>
<dbReference type="CDD" id="cd06261">
    <property type="entry name" value="TM_PBP2"/>
    <property type="match status" value="1"/>
</dbReference>
<name>A0A1Q2L333_9BACL</name>
<dbReference type="Gene3D" id="1.10.3720.10">
    <property type="entry name" value="MetI-like"/>
    <property type="match status" value="1"/>
</dbReference>
<accession>A0A1Q2L333</accession>
<keyword evidence="3" id="KW-1003">Cell membrane</keyword>
<dbReference type="PANTHER" id="PTHR30193:SF41">
    <property type="entry name" value="DIACETYLCHITOBIOSE UPTAKE SYSTEM PERMEASE PROTEIN NGCF"/>
    <property type="match status" value="1"/>
</dbReference>
<keyword evidence="10" id="KW-1185">Reference proteome</keyword>
<sequence length="300" mass="33684">MFRKEGIDVGSRKSKVGWYLLFTAPLLIIFTIVVIVPFLIGIYYAFFDWDGIAANPMEFVGLENFSTLFADDRFMQSMWLTVLFTVLSVVSVNVVGLAFALLVTSKLRTANLARTMLFMPYLIGGLILGYIWQFVFLDVFTLVGEVTGLESIFFNWLNNETFALFALVFVFTWQMAGYVMIVYIAGIQGIPGEVVEAAKIDGASNWQRLTRVTLPLLMPAFTISLFLTLSYGFKIYDVNLSLTGGGPANATELFAMNIYNEIFGYGNYGYGQAKAIMFFIIIAAITLTQVYITKKREVEM</sequence>
<feature type="transmembrane region" description="Helical" evidence="7">
    <location>
        <begin position="162"/>
        <end position="185"/>
    </location>
</feature>
<dbReference type="PROSITE" id="PS50928">
    <property type="entry name" value="ABC_TM1"/>
    <property type="match status" value="1"/>
</dbReference>
<proteinExistence type="inferred from homology"/>
<evidence type="ECO:0000256" key="6">
    <source>
        <dbReference type="ARBA" id="ARBA00023136"/>
    </source>
</evidence>
<dbReference type="SUPFAM" id="SSF161098">
    <property type="entry name" value="MetI-like"/>
    <property type="match status" value="1"/>
</dbReference>
<dbReference type="Proteomes" id="UP000188184">
    <property type="component" value="Chromosome"/>
</dbReference>
<dbReference type="Pfam" id="PF00528">
    <property type="entry name" value="BPD_transp_1"/>
    <property type="match status" value="1"/>
</dbReference>
<comment type="subcellular location">
    <subcellularLocation>
        <location evidence="1 7">Cell membrane</location>
        <topology evidence="1 7">Multi-pass membrane protein</topology>
    </subcellularLocation>
</comment>
<dbReference type="GO" id="GO:0055085">
    <property type="term" value="P:transmembrane transport"/>
    <property type="evidence" value="ECO:0007669"/>
    <property type="project" value="InterPro"/>
</dbReference>
<dbReference type="AlphaFoldDB" id="A0A1Q2L333"/>
<dbReference type="EMBL" id="CP019640">
    <property type="protein sequence ID" value="AQQ54823.1"/>
    <property type="molecule type" value="Genomic_DNA"/>
</dbReference>
<evidence type="ECO:0000256" key="7">
    <source>
        <dbReference type="RuleBase" id="RU363032"/>
    </source>
</evidence>
<keyword evidence="4 7" id="KW-0812">Transmembrane</keyword>
<keyword evidence="5 7" id="KW-1133">Transmembrane helix</keyword>
<feature type="transmembrane region" description="Helical" evidence="7">
    <location>
        <begin position="214"/>
        <end position="233"/>
    </location>
</feature>
<evidence type="ECO:0000259" key="8">
    <source>
        <dbReference type="PROSITE" id="PS50928"/>
    </source>
</evidence>
<feature type="transmembrane region" description="Helical" evidence="7">
    <location>
        <begin position="78"/>
        <end position="104"/>
    </location>
</feature>
<protein>
    <submittedName>
        <fullName evidence="9">ABC transporter permease</fullName>
    </submittedName>
</protein>
<keyword evidence="6 7" id="KW-0472">Membrane</keyword>
<dbReference type="InterPro" id="IPR000515">
    <property type="entry name" value="MetI-like"/>
</dbReference>
<comment type="similarity">
    <text evidence="7">Belongs to the binding-protein-dependent transport system permease family.</text>
</comment>
<evidence type="ECO:0000256" key="5">
    <source>
        <dbReference type="ARBA" id="ARBA00022989"/>
    </source>
</evidence>
<dbReference type="PANTHER" id="PTHR30193">
    <property type="entry name" value="ABC TRANSPORTER PERMEASE PROTEIN"/>
    <property type="match status" value="1"/>
</dbReference>
<evidence type="ECO:0000256" key="2">
    <source>
        <dbReference type="ARBA" id="ARBA00022448"/>
    </source>
</evidence>
<evidence type="ECO:0000313" key="10">
    <source>
        <dbReference type="Proteomes" id="UP000188184"/>
    </source>
</evidence>
<feature type="transmembrane region" description="Helical" evidence="7">
    <location>
        <begin position="20"/>
        <end position="46"/>
    </location>
</feature>
<dbReference type="InterPro" id="IPR035906">
    <property type="entry name" value="MetI-like_sf"/>
</dbReference>
<keyword evidence="2 7" id="KW-0813">Transport</keyword>
<dbReference type="GO" id="GO:0005886">
    <property type="term" value="C:plasma membrane"/>
    <property type="evidence" value="ECO:0007669"/>
    <property type="project" value="UniProtKB-SubCell"/>
</dbReference>
<evidence type="ECO:0000256" key="3">
    <source>
        <dbReference type="ARBA" id="ARBA00022475"/>
    </source>
</evidence>
<reference evidence="9 10" key="1">
    <citation type="submission" date="2017-02" db="EMBL/GenBank/DDBJ databases">
        <title>The complete genomic sequence of a novel cold adapted crude oil-degrading bacterium Planococcus qaidamina Y42.</title>
        <authorList>
            <person name="Yang R."/>
        </authorList>
    </citation>
    <scope>NUCLEOTIDE SEQUENCE [LARGE SCALE GENOMIC DNA]</scope>
    <source>
        <strain evidence="9 10">Y42</strain>
    </source>
</reference>
<evidence type="ECO:0000313" key="9">
    <source>
        <dbReference type="EMBL" id="AQQ54823.1"/>
    </source>
</evidence>
<dbReference type="InterPro" id="IPR051393">
    <property type="entry name" value="ABC_transporter_permease"/>
</dbReference>
<feature type="transmembrane region" description="Helical" evidence="7">
    <location>
        <begin position="116"/>
        <end position="142"/>
    </location>
</feature>
<organism evidence="9 10">
    <name type="scientific">Planococcus lenghuensis</name>
    <dbReference type="NCBI Taxonomy" id="2213202"/>
    <lineage>
        <taxon>Bacteria</taxon>
        <taxon>Bacillati</taxon>
        <taxon>Bacillota</taxon>
        <taxon>Bacilli</taxon>
        <taxon>Bacillales</taxon>
        <taxon>Caryophanaceae</taxon>
        <taxon>Planococcus</taxon>
    </lineage>
</organism>